<dbReference type="KEGG" id="slim:SCL_1922"/>
<dbReference type="EMBL" id="AP014879">
    <property type="protein sequence ID" value="BAV32761.1"/>
    <property type="molecule type" value="Genomic_DNA"/>
</dbReference>
<evidence type="ECO:0008006" key="5">
    <source>
        <dbReference type="Google" id="ProtNLM"/>
    </source>
</evidence>
<dbReference type="InParanoid" id="A0A1B4XD88"/>
<protein>
    <recommendedName>
        <fullName evidence="5">Transmembrane protein</fullName>
    </recommendedName>
</protein>
<evidence type="ECO:0000313" key="2">
    <source>
        <dbReference type="EMBL" id="BAV32761.1"/>
    </source>
</evidence>
<name>A0A1B4XD88_9GAMM</name>
<dbReference type="OrthoDB" id="9770329at2"/>
<evidence type="ECO:0000256" key="1">
    <source>
        <dbReference type="SAM" id="Phobius"/>
    </source>
</evidence>
<feature type="transmembrane region" description="Helical" evidence="1">
    <location>
        <begin position="77"/>
        <end position="103"/>
    </location>
</feature>
<accession>A0A1B4XD88</accession>
<evidence type="ECO:0000313" key="4">
    <source>
        <dbReference type="Proteomes" id="UP000243180"/>
    </source>
</evidence>
<dbReference type="AlphaFoldDB" id="A0A1B4XD88"/>
<organism evidence="2 4">
    <name type="scientific">Sulfuricaulis limicola</name>
    <dbReference type="NCBI Taxonomy" id="1620215"/>
    <lineage>
        <taxon>Bacteria</taxon>
        <taxon>Pseudomonadati</taxon>
        <taxon>Pseudomonadota</taxon>
        <taxon>Gammaproteobacteria</taxon>
        <taxon>Acidiferrobacterales</taxon>
        <taxon>Acidiferrobacteraceae</taxon>
        <taxon>Sulfuricaulis</taxon>
    </lineage>
</organism>
<keyword evidence="1" id="KW-1133">Transmembrane helix</keyword>
<gene>
    <name evidence="2" type="ORF">SCL_0439</name>
    <name evidence="3" type="ORF">SCL_1922</name>
</gene>
<dbReference type="EMBL" id="AP014879">
    <property type="protein sequence ID" value="BAV34213.1"/>
    <property type="molecule type" value="Genomic_DNA"/>
</dbReference>
<feature type="transmembrane region" description="Helical" evidence="1">
    <location>
        <begin position="12"/>
        <end position="32"/>
    </location>
</feature>
<dbReference type="RefSeq" id="WP_096359575.1">
    <property type="nucleotide sequence ID" value="NZ_AP014879.1"/>
</dbReference>
<keyword evidence="1" id="KW-0812">Transmembrane</keyword>
<feature type="transmembrane region" description="Helical" evidence="1">
    <location>
        <begin position="44"/>
        <end position="65"/>
    </location>
</feature>
<reference evidence="2 4" key="1">
    <citation type="submission" date="2015-05" db="EMBL/GenBank/DDBJ databases">
        <title>Complete genome sequence of a sulfur-oxidizing gammaproteobacterium strain HA5.</title>
        <authorList>
            <person name="Miura A."/>
            <person name="Kojima H."/>
            <person name="Fukui M."/>
        </authorList>
    </citation>
    <scope>NUCLEOTIDE SEQUENCE [LARGE SCALE GENOMIC DNA]</scope>
    <source>
        <strain evidence="2 4">HA5</strain>
    </source>
</reference>
<sequence>MQREKPTKRLQFLFGLAAVWLVVAALLILQLWPDLPKTDLGWFLLVVVGPPAYVAGEGFFGWLFSEKHGKEISTKQFSWLRVALAFVVVAVVFGLSIVVSSILKQ</sequence>
<keyword evidence="1" id="KW-0472">Membrane</keyword>
<proteinExistence type="predicted"/>
<keyword evidence="4" id="KW-1185">Reference proteome</keyword>
<evidence type="ECO:0000313" key="3">
    <source>
        <dbReference type="EMBL" id="BAV34213.1"/>
    </source>
</evidence>
<dbReference type="KEGG" id="slim:SCL_0439"/>
<dbReference type="Proteomes" id="UP000243180">
    <property type="component" value="Chromosome"/>
</dbReference>